<protein>
    <submittedName>
        <fullName evidence="2">Uncharacterized protein</fullName>
    </submittedName>
</protein>
<evidence type="ECO:0000256" key="1">
    <source>
        <dbReference type="SAM" id="Phobius"/>
    </source>
</evidence>
<name>A0A2P2NP16_RHIMU</name>
<dbReference type="EMBL" id="GGEC01063753">
    <property type="protein sequence ID" value="MBX44237.1"/>
    <property type="molecule type" value="Transcribed_RNA"/>
</dbReference>
<organism evidence="2">
    <name type="scientific">Rhizophora mucronata</name>
    <name type="common">Asiatic mangrove</name>
    <dbReference type="NCBI Taxonomy" id="61149"/>
    <lineage>
        <taxon>Eukaryota</taxon>
        <taxon>Viridiplantae</taxon>
        <taxon>Streptophyta</taxon>
        <taxon>Embryophyta</taxon>
        <taxon>Tracheophyta</taxon>
        <taxon>Spermatophyta</taxon>
        <taxon>Magnoliopsida</taxon>
        <taxon>eudicotyledons</taxon>
        <taxon>Gunneridae</taxon>
        <taxon>Pentapetalae</taxon>
        <taxon>rosids</taxon>
        <taxon>fabids</taxon>
        <taxon>Malpighiales</taxon>
        <taxon>Rhizophoraceae</taxon>
        <taxon>Rhizophora</taxon>
    </lineage>
</organism>
<proteinExistence type="predicted"/>
<reference evidence="2" key="1">
    <citation type="submission" date="2018-02" db="EMBL/GenBank/DDBJ databases">
        <title>Rhizophora mucronata_Transcriptome.</title>
        <authorList>
            <person name="Meera S.P."/>
            <person name="Sreeshan A."/>
            <person name="Augustine A."/>
        </authorList>
    </citation>
    <scope>NUCLEOTIDE SEQUENCE</scope>
    <source>
        <tissue evidence="2">Leaf</tissue>
    </source>
</reference>
<keyword evidence="1" id="KW-1133">Transmembrane helix</keyword>
<feature type="transmembrane region" description="Helical" evidence="1">
    <location>
        <begin position="12"/>
        <end position="30"/>
    </location>
</feature>
<accession>A0A2P2NP16</accession>
<sequence length="58" mass="6811">MSLKLKKYLYSLILYLAYMVSLFFSVHLVYCPCNSENFLGEILEYEAHPFLFSLSSSF</sequence>
<keyword evidence="1" id="KW-0812">Transmembrane</keyword>
<evidence type="ECO:0000313" key="2">
    <source>
        <dbReference type="EMBL" id="MBX44237.1"/>
    </source>
</evidence>
<dbReference type="AlphaFoldDB" id="A0A2P2NP16"/>
<keyword evidence="1" id="KW-0472">Membrane</keyword>